<dbReference type="SUPFAM" id="SSF81383">
    <property type="entry name" value="F-box domain"/>
    <property type="match status" value="1"/>
</dbReference>
<dbReference type="InterPro" id="IPR001810">
    <property type="entry name" value="F-box_dom"/>
</dbReference>
<dbReference type="EMBL" id="JAEVFJ010000003">
    <property type="protein sequence ID" value="KAH8106159.1"/>
    <property type="molecule type" value="Genomic_DNA"/>
</dbReference>
<organism evidence="3 4">
    <name type="scientific">Cristinia sonorae</name>
    <dbReference type="NCBI Taxonomy" id="1940300"/>
    <lineage>
        <taxon>Eukaryota</taxon>
        <taxon>Fungi</taxon>
        <taxon>Dikarya</taxon>
        <taxon>Basidiomycota</taxon>
        <taxon>Agaricomycotina</taxon>
        <taxon>Agaricomycetes</taxon>
        <taxon>Agaricomycetidae</taxon>
        <taxon>Agaricales</taxon>
        <taxon>Pleurotineae</taxon>
        <taxon>Stephanosporaceae</taxon>
        <taxon>Cristinia</taxon>
    </lineage>
</organism>
<dbReference type="PANTHER" id="PTHR38926">
    <property type="entry name" value="F-BOX DOMAIN CONTAINING PROTEIN, EXPRESSED"/>
    <property type="match status" value="1"/>
</dbReference>
<dbReference type="SUPFAM" id="SSF52047">
    <property type="entry name" value="RNI-like"/>
    <property type="match status" value="1"/>
</dbReference>
<feature type="domain" description="F-box" evidence="2">
    <location>
        <begin position="129"/>
        <end position="190"/>
    </location>
</feature>
<dbReference type="Pfam" id="PF12937">
    <property type="entry name" value="F-box-like"/>
    <property type="match status" value="1"/>
</dbReference>
<evidence type="ECO:0000313" key="3">
    <source>
        <dbReference type="EMBL" id="KAH8106159.1"/>
    </source>
</evidence>
<evidence type="ECO:0000256" key="1">
    <source>
        <dbReference type="SAM" id="MobiDB-lite"/>
    </source>
</evidence>
<accession>A0A8K0UYL2</accession>
<dbReference type="Gene3D" id="1.20.1280.50">
    <property type="match status" value="1"/>
</dbReference>
<protein>
    <recommendedName>
        <fullName evidence="2">F-box domain-containing protein</fullName>
    </recommendedName>
</protein>
<dbReference type="PANTHER" id="PTHR38926:SF72">
    <property type="entry name" value="IM:7136021-RELATED"/>
    <property type="match status" value="1"/>
</dbReference>
<proteinExistence type="predicted"/>
<sequence>MSHDAIVTVTKLCLRLAMALGRSDPIWTSRRVRVVELLEVVVLSTPAVAYTLSTVRTVQLSYFPSFSPRISMSDEHSELAVLNAKVASLEGTILAAFQELQIVKSQLQSRQTHGGDGPDAPQPSSITIHSVPDEVLIQIFSAAVYAGADRVSSPQDARDALRCAVAISHVCRLWRDAAMHTSTLWTHIMFTRNLRGVKTCLGRSKTQPLTIVRHPSNKRYPTLPEKQLALKSYVEATSSRWLNVHWISSDITMRNIISELNRLPSFPCLTVLDLVVDNRRLFGPRVGSADAEFSESPDGKFPTLEHLRLTQVSPSDLPPVKLPTLRTLCLHFPHKQQAGEQRDLTHLLRMSGLCAILFRAPNLEELIIDDSIILMDIRLRPYNNDAHGPPVDRGRRETHHVVSPISMDNLTRFQWDFAPARDLWRFFYFIRMPSLRQLDIVLDRSDERWLQLRGGLVSAIGNIQPISELLTYPVVRFDMLEDLRVECLDTDGLSSAFRKLDFPNLRTLSLTFVELNVPMHQKYHRSYVLSSISSQLPRAESIFRDPRLPNLVSLELTNFHLDGPHTKGTLLYMPALERLSLESCTNAGEIVRALNSLNAPPPSPCTTEGATAQQETSLPGEEWLCPNLEHLALKKCKEVDPVDLMSVICQRRLWSMVQSQVGTTKRVFIPLRTRKRAKLHGDAHSHSPSPGSPPSTPDAARARPALPPSPGTWKSHERKKPRMLRTVYVEGCGVFDEGQVEAMRRDAEEVVYIP</sequence>
<comment type="caution">
    <text evidence="3">The sequence shown here is derived from an EMBL/GenBank/DDBJ whole genome shotgun (WGS) entry which is preliminary data.</text>
</comment>
<keyword evidence="4" id="KW-1185">Reference proteome</keyword>
<name>A0A8K0UYL2_9AGAR</name>
<dbReference type="AlphaFoldDB" id="A0A8K0UYL2"/>
<dbReference type="OrthoDB" id="3027018at2759"/>
<dbReference type="Gene3D" id="3.80.10.10">
    <property type="entry name" value="Ribonuclease Inhibitor"/>
    <property type="match status" value="1"/>
</dbReference>
<reference evidence="3" key="1">
    <citation type="journal article" date="2021" name="New Phytol.">
        <title>Evolutionary innovations through gain and loss of genes in the ectomycorrhizal Boletales.</title>
        <authorList>
            <person name="Wu G."/>
            <person name="Miyauchi S."/>
            <person name="Morin E."/>
            <person name="Kuo A."/>
            <person name="Drula E."/>
            <person name="Varga T."/>
            <person name="Kohler A."/>
            <person name="Feng B."/>
            <person name="Cao Y."/>
            <person name="Lipzen A."/>
            <person name="Daum C."/>
            <person name="Hundley H."/>
            <person name="Pangilinan J."/>
            <person name="Johnson J."/>
            <person name="Barry K."/>
            <person name="LaButti K."/>
            <person name="Ng V."/>
            <person name="Ahrendt S."/>
            <person name="Min B."/>
            <person name="Choi I.G."/>
            <person name="Park H."/>
            <person name="Plett J.M."/>
            <person name="Magnuson J."/>
            <person name="Spatafora J.W."/>
            <person name="Nagy L.G."/>
            <person name="Henrissat B."/>
            <person name="Grigoriev I.V."/>
            <person name="Yang Z.L."/>
            <person name="Xu J."/>
            <person name="Martin F.M."/>
        </authorList>
    </citation>
    <scope>NUCLEOTIDE SEQUENCE</scope>
    <source>
        <strain evidence="3">KKN 215</strain>
    </source>
</reference>
<gene>
    <name evidence="3" type="ORF">BXZ70DRAFT_1037829</name>
</gene>
<evidence type="ECO:0000313" key="4">
    <source>
        <dbReference type="Proteomes" id="UP000813824"/>
    </source>
</evidence>
<dbReference type="InterPro" id="IPR032675">
    <property type="entry name" value="LRR_dom_sf"/>
</dbReference>
<feature type="region of interest" description="Disordered" evidence="1">
    <location>
        <begin position="677"/>
        <end position="719"/>
    </location>
</feature>
<dbReference type="InterPro" id="IPR036047">
    <property type="entry name" value="F-box-like_dom_sf"/>
</dbReference>
<evidence type="ECO:0000259" key="2">
    <source>
        <dbReference type="Pfam" id="PF12937"/>
    </source>
</evidence>
<dbReference type="Proteomes" id="UP000813824">
    <property type="component" value="Unassembled WGS sequence"/>
</dbReference>